<feature type="region of interest" description="Disordered" evidence="1">
    <location>
        <begin position="14"/>
        <end position="46"/>
    </location>
</feature>
<keyword evidence="3" id="KW-1185">Reference proteome</keyword>
<accession>A0A6A7B425</accession>
<proteinExistence type="predicted"/>
<evidence type="ECO:0000313" key="3">
    <source>
        <dbReference type="Proteomes" id="UP000799423"/>
    </source>
</evidence>
<dbReference type="Proteomes" id="UP000799423">
    <property type="component" value="Unassembled WGS sequence"/>
</dbReference>
<name>A0A6A7B425_9PLEO</name>
<gene>
    <name evidence="2" type="ORF">T440DRAFT_121184</name>
</gene>
<dbReference type="AlphaFoldDB" id="A0A6A7B425"/>
<dbReference type="EMBL" id="MU006309">
    <property type="protein sequence ID" value="KAF2849974.1"/>
    <property type="molecule type" value="Genomic_DNA"/>
</dbReference>
<reference evidence="2" key="1">
    <citation type="submission" date="2020-01" db="EMBL/GenBank/DDBJ databases">
        <authorList>
            <consortium name="DOE Joint Genome Institute"/>
            <person name="Haridas S."/>
            <person name="Albert R."/>
            <person name="Binder M."/>
            <person name="Bloem J."/>
            <person name="Labutti K."/>
            <person name="Salamov A."/>
            <person name="Andreopoulos B."/>
            <person name="Baker S.E."/>
            <person name="Barry K."/>
            <person name="Bills G."/>
            <person name="Bluhm B.H."/>
            <person name="Cannon C."/>
            <person name="Castanera R."/>
            <person name="Culley D.E."/>
            <person name="Daum C."/>
            <person name="Ezra D."/>
            <person name="Gonzalez J.B."/>
            <person name="Henrissat B."/>
            <person name="Kuo A."/>
            <person name="Liang C."/>
            <person name="Lipzen A."/>
            <person name="Lutzoni F."/>
            <person name="Magnuson J."/>
            <person name="Mondo S."/>
            <person name="Nolan M."/>
            <person name="Ohm R."/>
            <person name="Pangilinan J."/>
            <person name="Park H.-J."/>
            <person name="Ramirez L."/>
            <person name="Alfaro M."/>
            <person name="Sun H."/>
            <person name="Tritt A."/>
            <person name="Yoshinaga Y."/>
            <person name="Zwiers L.-H."/>
            <person name="Turgeon B.G."/>
            <person name="Goodwin S.B."/>
            <person name="Spatafora J.W."/>
            <person name="Crous P.W."/>
            <person name="Grigoriev I.V."/>
        </authorList>
    </citation>
    <scope>NUCLEOTIDE SEQUENCE</scope>
    <source>
        <strain evidence="2">IPT5</strain>
    </source>
</reference>
<evidence type="ECO:0000313" key="2">
    <source>
        <dbReference type="EMBL" id="KAF2849974.1"/>
    </source>
</evidence>
<organism evidence="2 3">
    <name type="scientific">Plenodomus tracheiphilus IPT5</name>
    <dbReference type="NCBI Taxonomy" id="1408161"/>
    <lineage>
        <taxon>Eukaryota</taxon>
        <taxon>Fungi</taxon>
        <taxon>Dikarya</taxon>
        <taxon>Ascomycota</taxon>
        <taxon>Pezizomycotina</taxon>
        <taxon>Dothideomycetes</taxon>
        <taxon>Pleosporomycetidae</taxon>
        <taxon>Pleosporales</taxon>
        <taxon>Pleosporineae</taxon>
        <taxon>Leptosphaeriaceae</taxon>
        <taxon>Plenodomus</taxon>
    </lineage>
</organism>
<sequence>MSWQAVSSCLCVPCSGSRRTTWPPASSPSPGRATGSRAGNPTLERPRRDCTVHRAFFLLRHVDYERGYELISLPGLGAYTRALHIHRRPGTRRRASQRQKPRRKH</sequence>
<evidence type="ECO:0000256" key="1">
    <source>
        <dbReference type="SAM" id="MobiDB-lite"/>
    </source>
</evidence>
<protein>
    <submittedName>
        <fullName evidence="2">Uncharacterized protein</fullName>
    </submittedName>
</protein>
<feature type="region of interest" description="Disordered" evidence="1">
    <location>
        <begin position="82"/>
        <end position="105"/>
    </location>
</feature>
<feature type="compositionally biased region" description="Basic residues" evidence="1">
    <location>
        <begin position="83"/>
        <end position="105"/>
    </location>
</feature>